<dbReference type="Gene3D" id="3.70.10.10">
    <property type="match status" value="1"/>
</dbReference>
<organism evidence="6 7">
    <name type="scientific">Paramecium bursaria Chlorella virus MT325</name>
    <name type="common">PBCV-MT325</name>
    <dbReference type="NCBI Taxonomy" id="346932"/>
    <lineage>
        <taxon>Viruses</taxon>
        <taxon>Varidnaviria</taxon>
        <taxon>Bamfordvirae</taxon>
        <taxon>Nucleocytoviricota</taxon>
        <taxon>Megaviricetes</taxon>
        <taxon>Algavirales</taxon>
        <taxon>Phycodnaviridae</taxon>
        <taxon>Chlorovirus</taxon>
        <taxon>Chlorovirus conductrix</taxon>
        <taxon>Paramecium bursaria Chlorella virus A1</taxon>
    </lineage>
</organism>
<dbReference type="InterPro" id="IPR022659">
    <property type="entry name" value="Pr_cel_nuc_antig_CS"/>
</dbReference>
<feature type="domain" description="Proliferating cell nuclear antigen PCNA N-terminal" evidence="4">
    <location>
        <begin position="10"/>
        <end position="132"/>
    </location>
</feature>
<dbReference type="GO" id="GO:0003677">
    <property type="term" value="F:DNA binding"/>
    <property type="evidence" value="ECO:0007669"/>
    <property type="project" value="UniProtKB-KW"/>
</dbReference>
<dbReference type="Pfam" id="PF00705">
    <property type="entry name" value="PCNA_N"/>
    <property type="match status" value="1"/>
</dbReference>
<dbReference type="HAMAP" id="MF_00317">
    <property type="entry name" value="DNApol_clamp_arch"/>
    <property type="match status" value="1"/>
</dbReference>
<keyword evidence="2 3" id="KW-0238">DNA-binding</keyword>
<dbReference type="Pfam" id="PF02747">
    <property type="entry name" value="PCNA_C"/>
    <property type="match status" value="1"/>
</dbReference>
<protein>
    <submittedName>
        <fullName evidence="6">Uncharacterized protein M014R</fullName>
    </submittedName>
</protein>
<dbReference type="GO" id="GO:0030337">
    <property type="term" value="F:DNA polymerase processivity factor activity"/>
    <property type="evidence" value="ECO:0007669"/>
    <property type="project" value="InterPro"/>
</dbReference>
<evidence type="ECO:0000256" key="1">
    <source>
        <dbReference type="ARBA" id="ARBA00010462"/>
    </source>
</evidence>
<dbReference type="EMBL" id="DQ491001">
    <property type="protein sequence ID" value="ABT13568.1"/>
    <property type="molecule type" value="Genomic_DNA"/>
</dbReference>
<comment type="similarity">
    <text evidence="1 3">Belongs to the PCNA family.</text>
</comment>
<dbReference type="PROSITE" id="PS01251">
    <property type="entry name" value="PCNA_1"/>
    <property type="match status" value="1"/>
</dbReference>
<dbReference type="NCBIfam" id="TIGR00590">
    <property type="entry name" value="pcna"/>
    <property type="match status" value="1"/>
</dbReference>
<evidence type="ECO:0000259" key="4">
    <source>
        <dbReference type="Pfam" id="PF00705"/>
    </source>
</evidence>
<dbReference type="Proteomes" id="UP000246715">
    <property type="component" value="Segment"/>
</dbReference>
<name>A7IT94_PBCVM</name>
<dbReference type="GO" id="GO:0006298">
    <property type="term" value="P:mismatch repair"/>
    <property type="evidence" value="ECO:0007669"/>
    <property type="project" value="TreeGrafter"/>
</dbReference>
<evidence type="ECO:0000256" key="2">
    <source>
        <dbReference type="ARBA" id="ARBA00023125"/>
    </source>
</evidence>
<dbReference type="GO" id="GO:0019985">
    <property type="term" value="P:translesion synthesis"/>
    <property type="evidence" value="ECO:0007669"/>
    <property type="project" value="TreeGrafter"/>
</dbReference>
<organismHost>
    <name type="scientific">Paramecium bursaria</name>
    <dbReference type="NCBI Taxonomy" id="74790"/>
</organismHost>
<accession>A7IT94</accession>
<evidence type="ECO:0000256" key="3">
    <source>
        <dbReference type="RuleBase" id="RU003671"/>
    </source>
</evidence>
<evidence type="ECO:0000313" key="6">
    <source>
        <dbReference type="EMBL" id="ABT13568.1"/>
    </source>
</evidence>
<evidence type="ECO:0000313" key="7">
    <source>
        <dbReference type="Proteomes" id="UP000246715"/>
    </source>
</evidence>
<dbReference type="GO" id="GO:0006275">
    <property type="term" value="P:regulation of DNA replication"/>
    <property type="evidence" value="ECO:0007669"/>
    <property type="project" value="InterPro"/>
</dbReference>
<evidence type="ECO:0000259" key="5">
    <source>
        <dbReference type="Pfam" id="PF02747"/>
    </source>
</evidence>
<dbReference type="PANTHER" id="PTHR11352">
    <property type="entry name" value="PROLIFERATING CELL NUCLEAR ANTIGEN"/>
    <property type="match status" value="1"/>
</dbReference>
<reference evidence="6 7" key="1">
    <citation type="journal article" date="2007" name="Virology">
        <title>Sequence and annotation of the 314-kb MT325 and the 321-kb FR483 viruses that infect Chlorella Pbi.</title>
        <authorList>
            <person name="Fitzgerald L.A."/>
            <person name="Graves M.V."/>
            <person name="Li X."/>
            <person name="Feldblyum T."/>
            <person name="Hartigan J."/>
            <person name="Van Etten J.L."/>
        </authorList>
    </citation>
    <scope>NUCLEOTIDE SEQUENCE [LARGE SCALE GENOMIC DNA]</scope>
    <source>
        <strain evidence="6 7">MT325</strain>
    </source>
</reference>
<dbReference type="PANTHER" id="PTHR11352:SF0">
    <property type="entry name" value="PROLIFERATING CELL NUCLEAR ANTIGEN"/>
    <property type="match status" value="1"/>
</dbReference>
<dbReference type="InterPro" id="IPR022649">
    <property type="entry name" value="Pr_cel_nuc_antig_C"/>
</dbReference>
<dbReference type="SUPFAM" id="SSF55979">
    <property type="entry name" value="DNA clamp"/>
    <property type="match status" value="2"/>
</dbReference>
<feature type="domain" description="Proliferating cell nuclear antigen PCNA C-terminal" evidence="5">
    <location>
        <begin position="137"/>
        <end position="261"/>
    </location>
</feature>
<dbReference type="InterPro" id="IPR046938">
    <property type="entry name" value="DNA_clamp_sf"/>
</dbReference>
<proteinExistence type="inferred from homology"/>
<sequence>MSSTESKPLFHIRTVQGSVIKSLFDTLKEILHDVSITFDPTGVKISAMDGSKVSLVHMKLNAESFEEYDCPKSYEIGINVANMFKLLRSAGSHDSILFRYMEENPHVLEITIQNFEKNSLTKFEMKLIEIDSAYIEISDLEFDTIISIPSNYFQRLCRDMSELTDFLWIEKKSGVVSFCSDYLSATDFASQRTVLGDSETGKITTMEEADYSNKFSLKYLIGFAKASGLSPVVELYLKSGFPLVLRYSIGSIGNLKFVIAPAFQ</sequence>
<dbReference type="CDD" id="cd00577">
    <property type="entry name" value="PCNA"/>
    <property type="match status" value="1"/>
</dbReference>
<keyword evidence="3" id="KW-0235">DNA replication</keyword>
<dbReference type="InterPro" id="IPR022648">
    <property type="entry name" value="Pr_cel_nuc_antig_N"/>
</dbReference>
<dbReference type="InterPro" id="IPR000730">
    <property type="entry name" value="Pr_cel_nuc_antig"/>
</dbReference>
<gene>
    <name evidence="6" type="primary">M014R</name>
    <name evidence="6" type="ORF">MT325_M014R</name>
</gene>
<dbReference type="GO" id="GO:0006272">
    <property type="term" value="P:leading strand elongation"/>
    <property type="evidence" value="ECO:0007669"/>
    <property type="project" value="TreeGrafter"/>
</dbReference>
<dbReference type="PRINTS" id="PR00339">
    <property type="entry name" value="PCNACYCLIN"/>
</dbReference>